<evidence type="ECO:0000313" key="9">
    <source>
        <dbReference type="EnsemblFungi" id="MAPG_04541T0"/>
    </source>
</evidence>
<keyword evidence="10" id="KW-1185">Reference proteome</keyword>
<evidence type="ECO:0000256" key="5">
    <source>
        <dbReference type="ARBA" id="ARBA00023274"/>
    </source>
</evidence>
<dbReference type="EMBL" id="ADBL01001067">
    <property type="status" value="NOT_ANNOTATED_CDS"/>
    <property type="molecule type" value="Genomic_DNA"/>
</dbReference>
<evidence type="ECO:0000256" key="2">
    <source>
        <dbReference type="ARBA" id="ARBA00005677"/>
    </source>
</evidence>
<dbReference type="PANTHER" id="PTHR13477">
    <property type="entry name" value="MITOCHONDRIAL 39S RIBOSOMAL PROTEIN L49"/>
    <property type="match status" value="1"/>
</dbReference>
<dbReference type="PANTHER" id="PTHR13477:SF0">
    <property type="entry name" value="LARGE RIBOSOMAL SUBUNIT PROTEIN ML49"/>
    <property type="match status" value="1"/>
</dbReference>
<dbReference type="GO" id="GO:0005762">
    <property type="term" value="C:mitochondrial large ribosomal subunit"/>
    <property type="evidence" value="ECO:0007669"/>
    <property type="project" value="TreeGrafter"/>
</dbReference>
<evidence type="ECO:0000256" key="1">
    <source>
        <dbReference type="ARBA" id="ARBA00004173"/>
    </source>
</evidence>
<keyword evidence="5" id="KW-0687">Ribonucleoprotein</keyword>
<evidence type="ECO:0000256" key="7">
    <source>
        <dbReference type="SAM" id="MobiDB-lite"/>
    </source>
</evidence>
<accession>A0A0C4DX05</accession>
<sequence length="150" mass="16051">MAASRILRAFPAAPLRLAPASRLATAIPAARRTYSSATTSTTTDAAAAADIPATPSAPATTQDAPATKHAGGYFVARSPSNKLPIYEDKKTGPRTLLRKIEGDAHALKVELMRELQMDDDKIAVNPRTNHIRIKGHVKAQLKPVLENMGF</sequence>
<dbReference type="Proteomes" id="UP000011715">
    <property type="component" value="Unassembled WGS sequence"/>
</dbReference>
<dbReference type="STRING" id="644358.A0A0C4DX05"/>
<dbReference type="Gene3D" id="3.30.780.10">
    <property type="entry name" value="SUI1-like domain"/>
    <property type="match status" value="1"/>
</dbReference>
<dbReference type="InterPro" id="IPR007740">
    <property type="entry name" value="Ribosomal_mL49"/>
</dbReference>
<evidence type="ECO:0000313" key="10">
    <source>
        <dbReference type="Proteomes" id="UP000011715"/>
    </source>
</evidence>
<comment type="subcellular location">
    <subcellularLocation>
        <location evidence="1">Mitochondrion</location>
    </subcellularLocation>
</comment>
<dbReference type="EMBL" id="GL876968">
    <property type="protein sequence ID" value="KLU85518.1"/>
    <property type="molecule type" value="Genomic_DNA"/>
</dbReference>
<keyword evidence="4" id="KW-0496">Mitochondrion</keyword>
<proteinExistence type="inferred from homology"/>
<dbReference type="AlphaFoldDB" id="A0A0C4DX05"/>
<evidence type="ECO:0000256" key="4">
    <source>
        <dbReference type="ARBA" id="ARBA00023128"/>
    </source>
</evidence>
<dbReference type="Pfam" id="PF05046">
    <property type="entry name" value="Img2"/>
    <property type="match status" value="1"/>
</dbReference>
<feature type="region of interest" description="Disordered" evidence="7">
    <location>
        <begin position="33"/>
        <end position="65"/>
    </location>
</feature>
<protein>
    <recommendedName>
        <fullName evidence="6">Large ribosomal subunit protein mL49</fullName>
    </recommendedName>
</protein>
<evidence type="ECO:0000313" key="8">
    <source>
        <dbReference type="EMBL" id="KLU85518.1"/>
    </source>
</evidence>
<dbReference type="VEuPathDB" id="FungiDB:MAPG_04541"/>
<evidence type="ECO:0000256" key="6">
    <source>
        <dbReference type="ARBA" id="ARBA00035191"/>
    </source>
</evidence>
<dbReference type="OrthoDB" id="19439at2759"/>
<dbReference type="OMA" id="HITIKGW"/>
<organism evidence="9 10">
    <name type="scientific">Magnaporthiopsis poae (strain ATCC 64411 / 73-15)</name>
    <name type="common">Kentucky bluegrass fungus</name>
    <name type="synonym">Magnaporthe poae</name>
    <dbReference type="NCBI Taxonomy" id="644358"/>
    <lineage>
        <taxon>Eukaryota</taxon>
        <taxon>Fungi</taxon>
        <taxon>Dikarya</taxon>
        <taxon>Ascomycota</taxon>
        <taxon>Pezizomycotina</taxon>
        <taxon>Sordariomycetes</taxon>
        <taxon>Sordariomycetidae</taxon>
        <taxon>Magnaporthales</taxon>
        <taxon>Magnaporthaceae</taxon>
        <taxon>Magnaporthiopsis</taxon>
    </lineage>
</organism>
<reference evidence="8" key="2">
    <citation type="submission" date="2010-05" db="EMBL/GenBank/DDBJ databases">
        <title>The Genome Sequence of Magnaporthe poae strain ATCC 64411.</title>
        <authorList>
            <consortium name="The Broad Institute Genome Sequencing Platform"/>
            <consortium name="Broad Institute Genome Sequencing Center for Infectious Disease"/>
            <person name="Ma L.-J."/>
            <person name="Dead R."/>
            <person name="Young S."/>
            <person name="Zeng Q."/>
            <person name="Koehrsen M."/>
            <person name="Alvarado L."/>
            <person name="Berlin A."/>
            <person name="Chapman S.B."/>
            <person name="Chen Z."/>
            <person name="Freedman E."/>
            <person name="Gellesch M."/>
            <person name="Goldberg J."/>
            <person name="Griggs A."/>
            <person name="Gujja S."/>
            <person name="Heilman E.R."/>
            <person name="Heiman D."/>
            <person name="Hepburn T."/>
            <person name="Howarth C."/>
            <person name="Jen D."/>
            <person name="Larson L."/>
            <person name="Mehta T."/>
            <person name="Neiman D."/>
            <person name="Pearson M."/>
            <person name="Roberts A."/>
            <person name="Saif S."/>
            <person name="Shea T."/>
            <person name="Shenoy N."/>
            <person name="Sisk P."/>
            <person name="Stolte C."/>
            <person name="Sykes S."/>
            <person name="Walk T."/>
            <person name="White J."/>
            <person name="Yandava C."/>
            <person name="Haas B."/>
            <person name="Nusbaum C."/>
            <person name="Birren B."/>
        </authorList>
    </citation>
    <scope>NUCLEOTIDE SEQUENCE</scope>
    <source>
        <strain evidence="8">ATCC 64411</strain>
    </source>
</reference>
<dbReference type="EnsemblFungi" id="MAPG_04541T0">
    <property type="protein sequence ID" value="MAPG_04541T0"/>
    <property type="gene ID" value="MAPG_04541"/>
</dbReference>
<reference evidence="10" key="1">
    <citation type="submission" date="2010-05" db="EMBL/GenBank/DDBJ databases">
        <title>The genome sequence of Magnaporthe poae strain ATCC 64411.</title>
        <authorList>
            <person name="Ma L.-J."/>
            <person name="Dead R."/>
            <person name="Young S."/>
            <person name="Zeng Q."/>
            <person name="Koehrsen M."/>
            <person name="Alvarado L."/>
            <person name="Berlin A."/>
            <person name="Chapman S.B."/>
            <person name="Chen Z."/>
            <person name="Freedman E."/>
            <person name="Gellesch M."/>
            <person name="Goldberg J."/>
            <person name="Griggs A."/>
            <person name="Gujja S."/>
            <person name="Heilman E.R."/>
            <person name="Heiman D."/>
            <person name="Hepburn T."/>
            <person name="Howarth C."/>
            <person name="Jen D."/>
            <person name="Larson L."/>
            <person name="Mehta T."/>
            <person name="Neiman D."/>
            <person name="Pearson M."/>
            <person name="Roberts A."/>
            <person name="Saif S."/>
            <person name="Shea T."/>
            <person name="Shenoy N."/>
            <person name="Sisk P."/>
            <person name="Stolte C."/>
            <person name="Sykes S."/>
            <person name="Walk T."/>
            <person name="White J."/>
            <person name="Yandava C."/>
            <person name="Haas B."/>
            <person name="Nusbaum C."/>
            <person name="Birren B."/>
        </authorList>
    </citation>
    <scope>NUCLEOTIDE SEQUENCE [LARGE SCALE GENOMIC DNA]</scope>
    <source>
        <strain evidence="10">ATCC 64411 / 73-15</strain>
    </source>
</reference>
<reference evidence="9" key="4">
    <citation type="journal article" date="2015" name="G3 (Bethesda)">
        <title>Genome sequences of three phytopathogenic species of the Magnaporthaceae family of fungi.</title>
        <authorList>
            <person name="Okagaki L.H."/>
            <person name="Nunes C.C."/>
            <person name="Sailsbery J."/>
            <person name="Clay B."/>
            <person name="Brown D."/>
            <person name="John T."/>
            <person name="Oh Y."/>
            <person name="Young N."/>
            <person name="Fitzgerald M."/>
            <person name="Haas B.J."/>
            <person name="Zeng Q."/>
            <person name="Young S."/>
            <person name="Adiconis X."/>
            <person name="Fan L."/>
            <person name="Levin J.Z."/>
            <person name="Mitchell T.K."/>
            <person name="Okubara P.A."/>
            <person name="Farman M.L."/>
            <person name="Kohn L.M."/>
            <person name="Birren B."/>
            <person name="Ma L.-J."/>
            <person name="Dean R.A."/>
        </authorList>
    </citation>
    <scope>NUCLEOTIDE SEQUENCE</scope>
    <source>
        <strain evidence="9">ATCC 64411 / 73-15</strain>
    </source>
</reference>
<reference evidence="9" key="5">
    <citation type="submission" date="2015-06" db="UniProtKB">
        <authorList>
            <consortium name="EnsemblFungi"/>
        </authorList>
    </citation>
    <scope>IDENTIFICATION</scope>
    <source>
        <strain evidence="9">ATCC 64411</strain>
    </source>
</reference>
<dbReference type="GO" id="GO:0003735">
    <property type="term" value="F:structural constituent of ribosome"/>
    <property type="evidence" value="ECO:0007669"/>
    <property type="project" value="InterPro"/>
</dbReference>
<dbReference type="eggNOG" id="KOG4034">
    <property type="taxonomic scope" value="Eukaryota"/>
</dbReference>
<name>A0A0C4DX05_MAGP6</name>
<dbReference type="GO" id="GO:0006412">
    <property type="term" value="P:translation"/>
    <property type="evidence" value="ECO:0007669"/>
    <property type="project" value="InterPro"/>
</dbReference>
<evidence type="ECO:0000256" key="3">
    <source>
        <dbReference type="ARBA" id="ARBA00022980"/>
    </source>
</evidence>
<reference evidence="8" key="3">
    <citation type="submission" date="2011-03" db="EMBL/GenBank/DDBJ databases">
        <title>Annotation of Magnaporthe poae ATCC 64411.</title>
        <authorList>
            <person name="Ma L.-J."/>
            <person name="Dead R."/>
            <person name="Young S.K."/>
            <person name="Zeng Q."/>
            <person name="Gargeya S."/>
            <person name="Fitzgerald M."/>
            <person name="Haas B."/>
            <person name="Abouelleil A."/>
            <person name="Alvarado L."/>
            <person name="Arachchi H.M."/>
            <person name="Berlin A."/>
            <person name="Brown A."/>
            <person name="Chapman S.B."/>
            <person name="Chen Z."/>
            <person name="Dunbar C."/>
            <person name="Freedman E."/>
            <person name="Gearin G."/>
            <person name="Gellesch M."/>
            <person name="Goldberg J."/>
            <person name="Griggs A."/>
            <person name="Gujja S."/>
            <person name="Heiman D."/>
            <person name="Howarth C."/>
            <person name="Larson L."/>
            <person name="Lui A."/>
            <person name="MacDonald P.J.P."/>
            <person name="Mehta T."/>
            <person name="Montmayeur A."/>
            <person name="Murphy C."/>
            <person name="Neiman D."/>
            <person name="Pearson M."/>
            <person name="Priest M."/>
            <person name="Roberts A."/>
            <person name="Saif S."/>
            <person name="Shea T."/>
            <person name="Shenoy N."/>
            <person name="Sisk P."/>
            <person name="Stolte C."/>
            <person name="Sykes S."/>
            <person name="Yandava C."/>
            <person name="Wortman J."/>
            <person name="Nusbaum C."/>
            <person name="Birren B."/>
        </authorList>
    </citation>
    <scope>NUCLEOTIDE SEQUENCE</scope>
    <source>
        <strain evidence="8">ATCC 64411</strain>
    </source>
</reference>
<keyword evidence="3" id="KW-0689">Ribosomal protein</keyword>
<gene>
    <name evidence="8" type="ORF">MAPG_04541</name>
</gene>
<comment type="similarity">
    <text evidence="2">Belongs to the mitochondrion-specific ribosomal protein mL49 family.</text>
</comment>